<dbReference type="PRINTS" id="PR00153">
    <property type="entry name" value="CSAPPISMRASE"/>
</dbReference>
<dbReference type="EMBL" id="WNWS01000020">
    <property type="protein sequence ID" value="KAE9987273.1"/>
    <property type="molecule type" value="Genomic_DNA"/>
</dbReference>
<dbReference type="GO" id="GO:0003755">
    <property type="term" value="F:peptidyl-prolyl cis-trans isomerase activity"/>
    <property type="evidence" value="ECO:0007669"/>
    <property type="project" value="UniProtKB-UniRule"/>
</dbReference>
<protein>
    <recommendedName>
        <fullName evidence="2">Peptidyl-prolyl cis-trans isomerase</fullName>
        <shortName evidence="2">PPIase</shortName>
        <ecNumber evidence="2">5.2.1.8</ecNumber>
    </recommendedName>
</protein>
<gene>
    <name evidence="6" type="ORF">EG327_010267</name>
    <name evidence="5" type="ORF">EG328_003407</name>
</gene>
<name>A0A8H3VQ52_VENIN</name>
<comment type="similarity">
    <text evidence="2">Belongs to the cyclophilin-type PPIase family.</text>
</comment>
<evidence type="ECO:0000259" key="4">
    <source>
        <dbReference type="PROSITE" id="PS50072"/>
    </source>
</evidence>
<dbReference type="SUPFAM" id="SSF50891">
    <property type="entry name" value="Cyclophilin-like"/>
    <property type="match status" value="1"/>
</dbReference>
<organism evidence="6 8">
    <name type="scientific">Venturia inaequalis</name>
    <name type="common">Apple scab fungus</name>
    <dbReference type="NCBI Taxonomy" id="5025"/>
    <lineage>
        <taxon>Eukaryota</taxon>
        <taxon>Fungi</taxon>
        <taxon>Dikarya</taxon>
        <taxon>Ascomycota</taxon>
        <taxon>Pezizomycotina</taxon>
        <taxon>Dothideomycetes</taxon>
        <taxon>Pleosporomycetidae</taxon>
        <taxon>Venturiales</taxon>
        <taxon>Venturiaceae</taxon>
        <taxon>Venturia</taxon>
    </lineage>
</organism>
<dbReference type="OrthoDB" id="271386at2759"/>
<keyword evidence="2" id="KW-0413">Isomerase</keyword>
<dbReference type="EMBL" id="WNWR01000072">
    <property type="protein sequence ID" value="KAE9992055.1"/>
    <property type="molecule type" value="Genomic_DNA"/>
</dbReference>
<sequence length="76" mass="8195">MTKRQSLSGVLGRTLKRPVAPPPSFGDQPGLLSMANSGPNTNGSQFFNTTVPTRYLQERAAVIVLRHDGAFPSAKR</sequence>
<evidence type="ECO:0000256" key="3">
    <source>
        <dbReference type="SAM" id="MobiDB-lite"/>
    </source>
</evidence>
<reference evidence="6 8" key="1">
    <citation type="submission" date="2019-07" db="EMBL/GenBank/DDBJ databases">
        <title>Venturia inaequalis Genome Resource.</title>
        <authorList>
            <person name="Lichtner F.J."/>
        </authorList>
    </citation>
    <scope>NUCLEOTIDE SEQUENCE [LARGE SCALE GENOMIC DNA]</scope>
    <source>
        <strain evidence="5 7">120213</strain>
        <strain evidence="6 8">DMI_063113</strain>
    </source>
</reference>
<proteinExistence type="inferred from homology"/>
<dbReference type="Gene3D" id="2.40.100.10">
    <property type="entry name" value="Cyclophilin-like"/>
    <property type="match status" value="1"/>
</dbReference>
<dbReference type="Proteomes" id="UP000490939">
    <property type="component" value="Unassembled WGS sequence"/>
</dbReference>
<comment type="catalytic activity">
    <reaction evidence="1 2">
        <text>[protein]-peptidylproline (omega=180) = [protein]-peptidylproline (omega=0)</text>
        <dbReference type="Rhea" id="RHEA:16237"/>
        <dbReference type="Rhea" id="RHEA-COMP:10747"/>
        <dbReference type="Rhea" id="RHEA-COMP:10748"/>
        <dbReference type="ChEBI" id="CHEBI:83833"/>
        <dbReference type="ChEBI" id="CHEBI:83834"/>
        <dbReference type="EC" id="5.2.1.8"/>
    </reaction>
</comment>
<feature type="region of interest" description="Disordered" evidence="3">
    <location>
        <begin position="1"/>
        <end position="45"/>
    </location>
</feature>
<feature type="compositionally biased region" description="Polar residues" evidence="3">
    <location>
        <begin position="34"/>
        <end position="45"/>
    </location>
</feature>
<evidence type="ECO:0000256" key="1">
    <source>
        <dbReference type="ARBA" id="ARBA00000971"/>
    </source>
</evidence>
<dbReference type="Pfam" id="PF00160">
    <property type="entry name" value="Pro_isomerase"/>
    <property type="match status" value="1"/>
</dbReference>
<evidence type="ECO:0000313" key="6">
    <source>
        <dbReference type="EMBL" id="KAE9992055.1"/>
    </source>
</evidence>
<keyword evidence="2" id="KW-0697">Rotamase</keyword>
<keyword evidence="8" id="KW-1185">Reference proteome</keyword>
<feature type="domain" description="PPIase cyclophilin-type" evidence="4">
    <location>
        <begin position="1"/>
        <end position="65"/>
    </location>
</feature>
<comment type="function">
    <text evidence="2">PPIases accelerate the folding of proteins. It catalyzes the cis-trans isomerization of proline imidic peptide bonds in oligopeptides.</text>
</comment>
<dbReference type="Proteomes" id="UP000447873">
    <property type="component" value="Unassembled WGS sequence"/>
</dbReference>
<dbReference type="EC" id="5.2.1.8" evidence="2"/>
<evidence type="ECO:0000256" key="2">
    <source>
        <dbReference type="RuleBase" id="RU363019"/>
    </source>
</evidence>
<comment type="caution">
    <text evidence="6">The sequence shown here is derived from an EMBL/GenBank/DDBJ whole genome shotgun (WGS) entry which is preliminary data.</text>
</comment>
<accession>A0A8H3VQ52</accession>
<dbReference type="InterPro" id="IPR029000">
    <property type="entry name" value="Cyclophilin-like_dom_sf"/>
</dbReference>
<dbReference type="PROSITE" id="PS50072">
    <property type="entry name" value="CSA_PPIASE_2"/>
    <property type="match status" value="1"/>
</dbReference>
<dbReference type="AlphaFoldDB" id="A0A8H3VQ52"/>
<evidence type="ECO:0000313" key="8">
    <source>
        <dbReference type="Proteomes" id="UP000490939"/>
    </source>
</evidence>
<evidence type="ECO:0000313" key="5">
    <source>
        <dbReference type="EMBL" id="KAE9987273.1"/>
    </source>
</evidence>
<evidence type="ECO:0000313" key="7">
    <source>
        <dbReference type="Proteomes" id="UP000447873"/>
    </source>
</evidence>
<dbReference type="InterPro" id="IPR002130">
    <property type="entry name" value="Cyclophilin-type_PPIase_dom"/>
</dbReference>